<accession>A0AAV1RJK9</accession>
<proteinExistence type="predicted"/>
<protein>
    <submittedName>
        <fullName evidence="2">Uncharacterized protein</fullName>
    </submittedName>
</protein>
<reference evidence="2 3" key="1">
    <citation type="submission" date="2024-01" db="EMBL/GenBank/DDBJ databases">
        <authorList>
            <person name="Waweru B."/>
        </authorList>
    </citation>
    <scope>NUCLEOTIDE SEQUENCE [LARGE SCALE GENOMIC DNA]</scope>
</reference>
<organism evidence="2 3">
    <name type="scientific">Dovyalis caffra</name>
    <dbReference type="NCBI Taxonomy" id="77055"/>
    <lineage>
        <taxon>Eukaryota</taxon>
        <taxon>Viridiplantae</taxon>
        <taxon>Streptophyta</taxon>
        <taxon>Embryophyta</taxon>
        <taxon>Tracheophyta</taxon>
        <taxon>Spermatophyta</taxon>
        <taxon>Magnoliopsida</taxon>
        <taxon>eudicotyledons</taxon>
        <taxon>Gunneridae</taxon>
        <taxon>Pentapetalae</taxon>
        <taxon>rosids</taxon>
        <taxon>fabids</taxon>
        <taxon>Malpighiales</taxon>
        <taxon>Salicaceae</taxon>
        <taxon>Flacourtieae</taxon>
        <taxon>Dovyalis</taxon>
    </lineage>
</organism>
<dbReference type="Proteomes" id="UP001314170">
    <property type="component" value="Unassembled WGS sequence"/>
</dbReference>
<keyword evidence="3" id="KW-1185">Reference proteome</keyword>
<evidence type="ECO:0000313" key="2">
    <source>
        <dbReference type="EMBL" id="CAK7336228.1"/>
    </source>
</evidence>
<sequence length="151" mass="16747">MVLLNYNTATCSLMVMDLNALKSLPDANTEMCPTTPRRQNQYCEESNRSNDTKKGSFAEKKEYGVMEEAGNNESVQDHQTSNGGRNSRSSTTSGSYNGPHLETYTFKSNLKKTTATVGENLAGKDHQKKKVSWPDVAHGTDIAHVLEFEPR</sequence>
<feature type="region of interest" description="Disordered" evidence="1">
    <location>
        <begin position="31"/>
        <end position="107"/>
    </location>
</feature>
<comment type="caution">
    <text evidence="2">The sequence shown here is derived from an EMBL/GenBank/DDBJ whole genome shotgun (WGS) entry which is preliminary data.</text>
</comment>
<dbReference type="EMBL" id="CAWUPB010000994">
    <property type="protein sequence ID" value="CAK7336228.1"/>
    <property type="molecule type" value="Genomic_DNA"/>
</dbReference>
<evidence type="ECO:0000256" key="1">
    <source>
        <dbReference type="SAM" id="MobiDB-lite"/>
    </source>
</evidence>
<gene>
    <name evidence="2" type="ORF">DCAF_LOCUS11235</name>
</gene>
<evidence type="ECO:0000313" key="3">
    <source>
        <dbReference type="Proteomes" id="UP001314170"/>
    </source>
</evidence>
<name>A0AAV1RJK9_9ROSI</name>
<feature type="compositionally biased region" description="Basic and acidic residues" evidence="1">
    <location>
        <begin position="45"/>
        <end position="64"/>
    </location>
</feature>
<dbReference type="AlphaFoldDB" id="A0AAV1RJK9"/>
<feature type="compositionally biased region" description="Low complexity" evidence="1">
    <location>
        <begin position="80"/>
        <end position="95"/>
    </location>
</feature>